<keyword evidence="4 9" id="KW-0963">Cytoplasm</keyword>
<evidence type="ECO:0000256" key="1">
    <source>
        <dbReference type="ARBA" id="ARBA00004496"/>
    </source>
</evidence>
<dbReference type="EC" id="2.2.1.2" evidence="9"/>
<evidence type="ECO:0000256" key="5">
    <source>
        <dbReference type="ARBA" id="ARBA00022679"/>
    </source>
</evidence>
<gene>
    <name evidence="9" type="primary">tal</name>
    <name evidence="10" type="ORF">PDUR_12945</name>
</gene>
<comment type="catalytic activity">
    <reaction evidence="8 9">
        <text>D-sedoheptulose 7-phosphate + D-glyceraldehyde 3-phosphate = D-erythrose 4-phosphate + beta-D-fructose 6-phosphate</text>
        <dbReference type="Rhea" id="RHEA:17053"/>
        <dbReference type="ChEBI" id="CHEBI:16897"/>
        <dbReference type="ChEBI" id="CHEBI:57483"/>
        <dbReference type="ChEBI" id="CHEBI:57634"/>
        <dbReference type="ChEBI" id="CHEBI:59776"/>
        <dbReference type="EC" id="2.2.1.2"/>
    </reaction>
</comment>
<keyword evidence="7 9" id="KW-0704">Schiff base</keyword>
<evidence type="ECO:0000256" key="9">
    <source>
        <dbReference type="HAMAP-Rule" id="MF_00494"/>
    </source>
</evidence>
<dbReference type="OrthoDB" id="9807051at2"/>
<evidence type="ECO:0000256" key="7">
    <source>
        <dbReference type="ARBA" id="ARBA00023270"/>
    </source>
</evidence>
<dbReference type="AlphaFoldDB" id="A0A089HL64"/>
<comment type="function">
    <text evidence="9">Transaldolase is important for the balance of metabolites in the pentose-phosphate pathway.</text>
</comment>
<dbReference type="Pfam" id="PF00923">
    <property type="entry name" value="TAL_FSA"/>
    <property type="match status" value="1"/>
</dbReference>
<organism evidence="10 11">
    <name type="scientific">Paenibacillus durus</name>
    <name type="common">Paenibacillus azotofixans</name>
    <dbReference type="NCBI Taxonomy" id="44251"/>
    <lineage>
        <taxon>Bacteria</taxon>
        <taxon>Bacillati</taxon>
        <taxon>Bacillota</taxon>
        <taxon>Bacilli</taxon>
        <taxon>Bacillales</taxon>
        <taxon>Paenibacillaceae</taxon>
        <taxon>Paenibacillus</taxon>
    </lineage>
</organism>
<feature type="active site" description="Schiff-base intermediate with substrate" evidence="9">
    <location>
        <position position="83"/>
    </location>
</feature>
<dbReference type="eggNOG" id="COG0176">
    <property type="taxonomic scope" value="Bacteria"/>
</dbReference>
<sequence>MKFFLDTGNIDEIKRITRLGLVDGVTTNPSLIAKEGRLFKDVIKEIVEIVPGPVSAEVIGLKAAEMLEEAYEIAEWGSNVVIKLPMTEDGLEACYELTKKGIKTNVTLIFSAAQGLMAAKAGATFISPFVGRLDDIGVDGMKLIKDLKTILSNYGLSSEIIAASIRNIAHVEQAALAGAHIATIPGSLLPSLWKHPLTDNGIERFLKDWEKVPQVAKQPQ</sequence>
<dbReference type="InterPro" id="IPR018225">
    <property type="entry name" value="Transaldolase_AS"/>
</dbReference>
<comment type="pathway">
    <text evidence="2 9">Carbohydrate degradation; pentose phosphate pathway; D-glyceraldehyde 3-phosphate and beta-D-fructose 6-phosphate from D-ribose 5-phosphate and D-xylulose 5-phosphate (non-oxidative stage): step 2/3.</text>
</comment>
<dbReference type="PANTHER" id="PTHR10683:SF36">
    <property type="entry name" value="TRANSALDOLASE"/>
    <property type="match status" value="1"/>
</dbReference>
<proteinExistence type="inferred from homology"/>
<evidence type="ECO:0000313" key="11">
    <source>
        <dbReference type="Proteomes" id="UP000029409"/>
    </source>
</evidence>
<dbReference type="HAMAP" id="MF_00494">
    <property type="entry name" value="Transaldolase_3b"/>
    <property type="match status" value="1"/>
</dbReference>
<dbReference type="PROSITE" id="PS01054">
    <property type="entry name" value="TRANSALDOLASE_1"/>
    <property type="match status" value="1"/>
</dbReference>
<dbReference type="GO" id="GO:0004801">
    <property type="term" value="F:transaldolase activity"/>
    <property type="evidence" value="ECO:0007669"/>
    <property type="project" value="UniProtKB-UniRule"/>
</dbReference>
<comment type="similarity">
    <text evidence="3 9">Belongs to the transaldolase family. Type 3B subfamily.</text>
</comment>
<keyword evidence="5 9" id="KW-0808">Transferase</keyword>
<dbReference type="RefSeq" id="WP_042206547.1">
    <property type="nucleotide sequence ID" value="NZ_CP009288.1"/>
</dbReference>
<dbReference type="FunFam" id="3.20.20.70:FF:000018">
    <property type="entry name" value="Probable transaldolase"/>
    <property type="match status" value="1"/>
</dbReference>
<comment type="subcellular location">
    <subcellularLocation>
        <location evidence="1 9">Cytoplasm</location>
    </subcellularLocation>
</comment>
<dbReference type="Gene3D" id="3.20.20.70">
    <property type="entry name" value="Aldolase class I"/>
    <property type="match status" value="1"/>
</dbReference>
<dbReference type="STRING" id="44251.PDUR_12945"/>
<dbReference type="GO" id="GO:0005737">
    <property type="term" value="C:cytoplasm"/>
    <property type="evidence" value="ECO:0007669"/>
    <property type="project" value="UniProtKB-SubCell"/>
</dbReference>
<dbReference type="CDD" id="cd00956">
    <property type="entry name" value="Transaldolase_FSA"/>
    <property type="match status" value="1"/>
</dbReference>
<dbReference type="InterPro" id="IPR004731">
    <property type="entry name" value="Transaldolase_3B/F6P_aldolase"/>
</dbReference>
<evidence type="ECO:0000256" key="4">
    <source>
        <dbReference type="ARBA" id="ARBA00022490"/>
    </source>
</evidence>
<dbReference type="NCBIfam" id="TIGR00875">
    <property type="entry name" value="fsa_talC_mipB"/>
    <property type="match status" value="1"/>
</dbReference>
<dbReference type="GO" id="GO:0006098">
    <property type="term" value="P:pentose-phosphate shunt"/>
    <property type="evidence" value="ECO:0007669"/>
    <property type="project" value="UniProtKB-UniRule"/>
</dbReference>
<dbReference type="GO" id="GO:0016832">
    <property type="term" value="F:aldehyde-lyase activity"/>
    <property type="evidence" value="ECO:0007669"/>
    <property type="project" value="InterPro"/>
</dbReference>
<evidence type="ECO:0000256" key="2">
    <source>
        <dbReference type="ARBA" id="ARBA00004857"/>
    </source>
</evidence>
<evidence type="ECO:0000313" key="10">
    <source>
        <dbReference type="EMBL" id="AIQ12711.1"/>
    </source>
</evidence>
<dbReference type="UniPathway" id="UPA00115">
    <property type="reaction ID" value="UER00414"/>
</dbReference>
<dbReference type="InterPro" id="IPR001585">
    <property type="entry name" value="TAL/FSA"/>
</dbReference>
<dbReference type="InterPro" id="IPR033919">
    <property type="entry name" value="TSA/FSA_arc/bac"/>
</dbReference>
<dbReference type="InterPro" id="IPR013785">
    <property type="entry name" value="Aldolase_TIM"/>
</dbReference>
<dbReference type="Proteomes" id="UP000029409">
    <property type="component" value="Chromosome"/>
</dbReference>
<protein>
    <recommendedName>
        <fullName evidence="9">Probable transaldolase</fullName>
        <ecNumber evidence="9">2.2.1.2</ecNumber>
    </recommendedName>
</protein>
<name>A0A089HL64_PAEDU</name>
<evidence type="ECO:0000256" key="6">
    <source>
        <dbReference type="ARBA" id="ARBA00023126"/>
    </source>
</evidence>
<dbReference type="InterPro" id="IPR022999">
    <property type="entry name" value="Transaldolase_3B"/>
</dbReference>
<dbReference type="GO" id="GO:0005975">
    <property type="term" value="P:carbohydrate metabolic process"/>
    <property type="evidence" value="ECO:0007669"/>
    <property type="project" value="InterPro"/>
</dbReference>
<evidence type="ECO:0000256" key="8">
    <source>
        <dbReference type="ARBA" id="ARBA00048810"/>
    </source>
</evidence>
<dbReference type="SUPFAM" id="SSF51569">
    <property type="entry name" value="Aldolase"/>
    <property type="match status" value="1"/>
</dbReference>
<keyword evidence="11" id="KW-1185">Reference proteome</keyword>
<dbReference type="KEGG" id="pdu:PDUR_12945"/>
<dbReference type="EMBL" id="CP009288">
    <property type="protein sequence ID" value="AIQ12711.1"/>
    <property type="molecule type" value="Genomic_DNA"/>
</dbReference>
<keyword evidence="6 9" id="KW-0570">Pentose shunt</keyword>
<evidence type="ECO:0000256" key="3">
    <source>
        <dbReference type="ARBA" id="ARBA00005740"/>
    </source>
</evidence>
<reference evidence="10 11" key="1">
    <citation type="submission" date="2014-08" db="EMBL/GenBank/DDBJ databases">
        <title>Comparative genomics of the Paenibacillus odorifer group.</title>
        <authorList>
            <person name="den Bakker H.C."/>
            <person name="Tsai Y.-C."/>
            <person name="Martin N."/>
            <person name="Korlach J."/>
            <person name="Wiedmann M."/>
        </authorList>
    </citation>
    <scope>NUCLEOTIDE SEQUENCE [LARGE SCALE GENOMIC DNA]</scope>
    <source>
        <strain evidence="10 11">DSM 1735</strain>
    </source>
</reference>
<dbReference type="PANTHER" id="PTHR10683">
    <property type="entry name" value="TRANSALDOLASE"/>
    <property type="match status" value="1"/>
</dbReference>
<accession>A0A089HL64</accession>